<feature type="domain" description="PoNi C-terminal" evidence="1">
    <location>
        <begin position="130"/>
        <end position="240"/>
    </location>
</feature>
<proteinExistence type="predicted"/>
<name>A0A918KS97_9GAMM</name>
<protein>
    <recommendedName>
        <fullName evidence="1">PoNi C-terminal domain-containing protein</fullName>
    </recommendedName>
</protein>
<dbReference type="InterPro" id="IPR015025">
    <property type="entry name" value="PoNi_C"/>
</dbReference>
<gene>
    <name evidence="2" type="ORF">GCM10007392_44980</name>
</gene>
<dbReference type="Gene3D" id="1.10.3920.10">
    <property type="entry name" value="PA2201 C-terminal domain-like"/>
    <property type="match status" value="1"/>
</dbReference>
<dbReference type="Pfam" id="PF08929">
    <property type="entry name" value="PoNi_C"/>
    <property type="match status" value="1"/>
</dbReference>
<organism evidence="2 3">
    <name type="scientific">Saccharospirillum salsuginis</name>
    <dbReference type="NCBI Taxonomy" id="418750"/>
    <lineage>
        <taxon>Bacteria</taxon>
        <taxon>Pseudomonadati</taxon>
        <taxon>Pseudomonadota</taxon>
        <taxon>Gammaproteobacteria</taxon>
        <taxon>Oceanospirillales</taxon>
        <taxon>Saccharospirillaceae</taxon>
        <taxon>Saccharospirillum</taxon>
    </lineage>
</organism>
<dbReference type="Proteomes" id="UP000626148">
    <property type="component" value="Unassembled WGS sequence"/>
</dbReference>
<accession>A0A918KS97</accession>
<dbReference type="SUPFAM" id="SSF140731">
    <property type="entry name" value="PA2201 C-terminal domain-like"/>
    <property type="match status" value="1"/>
</dbReference>
<dbReference type="AlphaFoldDB" id="A0A918KS97"/>
<evidence type="ECO:0000313" key="3">
    <source>
        <dbReference type="Proteomes" id="UP000626148"/>
    </source>
</evidence>
<comment type="caution">
    <text evidence="2">The sequence shown here is derived from an EMBL/GenBank/DDBJ whole genome shotgun (WGS) entry which is preliminary data.</text>
</comment>
<reference evidence="2" key="1">
    <citation type="journal article" date="2014" name="Int. J. Syst. Evol. Microbiol.">
        <title>Complete genome sequence of Corynebacterium casei LMG S-19264T (=DSM 44701T), isolated from a smear-ripened cheese.</title>
        <authorList>
            <consortium name="US DOE Joint Genome Institute (JGI-PGF)"/>
            <person name="Walter F."/>
            <person name="Albersmeier A."/>
            <person name="Kalinowski J."/>
            <person name="Ruckert C."/>
        </authorList>
    </citation>
    <scope>NUCLEOTIDE SEQUENCE</scope>
    <source>
        <strain evidence="2">KCTC 22169</strain>
    </source>
</reference>
<sequence>MVMRQTEFADIRNLEHQLMTLESKALPLFDKTLADENIDARRRSICAYSRFKTLLKVLSIKYTLGYDLESVCHECEKLIEALSYLLDNLQHPLDEDFDQYTLIVWSLSCAYLFNVDVGQDLIGKLPFSNKDMIFDRLVHCFDRSHIPTSESLFPKFYGPVLEALGQYDDEKRDELINAFLDGYLKGLKRYDAFWSDSHKEKDPRYYRHFGYWVFELAALAIDSGWDDSAFRDHPVYPSDLVDWKRSQLKG</sequence>
<keyword evidence="3" id="KW-1185">Reference proteome</keyword>
<evidence type="ECO:0000313" key="2">
    <source>
        <dbReference type="EMBL" id="GGX72520.1"/>
    </source>
</evidence>
<reference evidence="2" key="2">
    <citation type="submission" date="2020-09" db="EMBL/GenBank/DDBJ databases">
        <authorList>
            <person name="Sun Q."/>
            <person name="Kim S."/>
        </authorList>
    </citation>
    <scope>NUCLEOTIDE SEQUENCE</scope>
    <source>
        <strain evidence="2">KCTC 22169</strain>
    </source>
</reference>
<dbReference type="EMBL" id="BMXR01000015">
    <property type="protein sequence ID" value="GGX72520.1"/>
    <property type="molecule type" value="Genomic_DNA"/>
</dbReference>
<evidence type="ECO:0000259" key="1">
    <source>
        <dbReference type="Pfam" id="PF08929"/>
    </source>
</evidence>
<dbReference type="InterPro" id="IPR028983">
    <property type="entry name" value="PA2201-like_C"/>
</dbReference>